<keyword evidence="1" id="KW-1133">Transmembrane helix</keyword>
<evidence type="ECO:0000313" key="3">
    <source>
        <dbReference type="Proteomes" id="UP000245999"/>
    </source>
</evidence>
<sequence>MYQSVGLMWLVYIFPGISLFMNRRQGLGILFLLLQPTVIGWIIGAVVAVRRVRKLQRRRRSVSIISPANWAATMY</sequence>
<proteinExistence type="predicted"/>
<protein>
    <submittedName>
        <fullName evidence="2">Uncharacterized protein</fullName>
    </submittedName>
</protein>
<dbReference type="AlphaFoldDB" id="A0A2Z3GI77"/>
<keyword evidence="1" id="KW-0812">Transmembrane</keyword>
<gene>
    <name evidence="2" type="ORF">DDQ68_00605</name>
</gene>
<keyword evidence="3" id="KW-1185">Reference proteome</keyword>
<evidence type="ECO:0000256" key="1">
    <source>
        <dbReference type="SAM" id="Phobius"/>
    </source>
</evidence>
<name>A0A2Z3GI77_9BACT</name>
<dbReference type="EMBL" id="CP029145">
    <property type="protein sequence ID" value="AWM31417.1"/>
    <property type="molecule type" value="Genomic_DNA"/>
</dbReference>
<feature type="transmembrane region" description="Helical" evidence="1">
    <location>
        <begin position="27"/>
        <end position="49"/>
    </location>
</feature>
<accession>A0A2Z3GI77</accession>
<organism evidence="2 3">
    <name type="scientific">Hymenobacter nivis</name>
    <dbReference type="NCBI Taxonomy" id="1850093"/>
    <lineage>
        <taxon>Bacteria</taxon>
        <taxon>Pseudomonadati</taxon>
        <taxon>Bacteroidota</taxon>
        <taxon>Cytophagia</taxon>
        <taxon>Cytophagales</taxon>
        <taxon>Hymenobacteraceae</taxon>
        <taxon>Hymenobacter</taxon>
    </lineage>
</organism>
<feature type="transmembrane region" description="Helical" evidence="1">
    <location>
        <begin position="5"/>
        <end position="21"/>
    </location>
</feature>
<keyword evidence="1" id="KW-0472">Membrane</keyword>
<evidence type="ECO:0000313" key="2">
    <source>
        <dbReference type="EMBL" id="AWM31417.1"/>
    </source>
</evidence>
<dbReference type="KEGG" id="hnv:DDQ68_00605"/>
<dbReference type="Proteomes" id="UP000245999">
    <property type="component" value="Chromosome"/>
</dbReference>
<reference evidence="3" key="1">
    <citation type="submission" date="2018-04" db="EMBL/GenBank/DDBJ databases">
        <title>Complete genome of Antarctic heterotrophic bacterium Hymenobacter nivis.</title>
        <authorList>
            <person name="Terashima M."/>
        </authorList>
    </citation>
    <scope>NUCLEOTIDE SEQUENCE [LARGE SCALE GENOMIC DNA]</scope>
    <source>
        <strain evidence="3">NBRC 111535</strain>
    </source>
</reference>